<proteinExistence type="predicted"/>
<feature type="domain" description="HTH LytTR-type" evidence="3">
    <location>
        <begin position="143"/>
        <end position="247"/>
    </location>
</feature>
<dbReference type="GO" id="GO:0000156">
    <property type="term" value="F:phosphorelay response regulator activity"/>
    <property type="evidence" value="ECO:0007669"/>
    <property type="project" value="InterPro"/>
</dbReference>
<evidence type="ECO:0000259" key="3">
    <source>
        <dbReference type="PROSITE" id="PS50930"/>
    </source>
</evidence>
<reference evidence="4 5" key="1">
    <citation type="submission" date="2019-11" db="EMBL/GenBank/DDBJ databases">
        <title>Type strains purchased from KCTC, JCM and DSMZ.</title>
        <authorList>
            <person name="Lu H."/>
        </authorList>
    </citation>
    <scope>NUCLEOTIDE SEQUENCE [LARGE SCALE GENOMIC DNA]</scope>
    <source>
        <strain evidence="4 5">KCTC 42409</strain>
    </source>
</reference>
<evidence type="ECO:0000313" key="5">
    <source>
        <dbReference type="Proteomes" id="UP000484015"/>
    </source>
</evidence>
<evidence type="ECO:0000256" key="1">
    <source>
        <dbReference type="PROSITE-ProRule" id="PRU00169"/>
    </source>
</evidence>
<dbReference type="InterPro" id="IPR011006">
    <property type="entry name" value="CheY-like_superfamily"/>
</dbReference>
<dbReference type="Gene3D" id="3.40.50.2300">
    <property type="match status" value="1"/>
</dbReference>
<dbReference type="InterPro" id="IPR007492">
    <property type="entry name" value="LytTR_DNA-bd_dom"/>
</dbReference>
<name>A0A6L6PYC6_9BURK</name>
<dbReference type="Pfam" id="PF04397">
    <property type="entry name" value="LytTR"/>
    <property type="match status" value="1"/>
</dbReference>
<dbReference type="Gene3D" id="2.40.50.1020">
    <property type="entry name" value="LytTr DNA-binding domain"/>
    <property type="match status" value="1"/>
</dbReference>
<keyword evidence="5" id="KW-1185">Reference proteome</keyword>
<gene>
    <name evidence="4" type="ORF">GM668_06370</name>
</gene>
<evidence type="ECO:0000313" key="4">
    <source>
        <dbReference type="EMBL" id="MTW01712.1"/>
    </source>
</evidence>
<dbReference type="SMART" id="SM00850">
    <property type="entry name" value="LytTR"/>
    <property type="match status" value="1"/>
</dbReference>
<evidence type="ECO:0000259" key="2">
    <source>
        <dbReference type="PROSITE" id="PS50110"/>
    </source>
</evidence>
<dbReference type="AlphaFoldDB" id="A0A6L6PYC6"/>
<feature type="domain" description="Response regulatory" evidence="2">
    <location>
        <begin position="2"/>
        <end position="116"/>
    </location>
</feature>
<dbReference type="OrthoDB" id="8889669at2"/>
<keyword evidence="1" id="KW-0597">Phosphoprotein</keyword>
<dbReference type="SUPFAM" id="SSF52172">
    <property type="entry name" value="CheY-like"/>
    <property type="match status" value="1"/>
</dbReference>
<accession>A0A6L6PYC6</accession>
<dbReference type="InterPro" id="IPR046947">
    <property type="entry name" value="LytR-like"/>
</dbReference>
<dbReference type="EMBL" id="WNLA01000002">
    <property type="protein sequence ID" value="MTW01712.1"/>
    <property type="molecule type" value="Genomic_DNA"/>
</dbReference>
<dbReference type="PANTHER" id="PTHR37299">
    <property type="entry name" value="TRANSCRIPTIONAL REGULATOR-RELATED"/>
    <property type="match status" value="1"/>
</dbReference>
<dbReference type="SMART" id="SM00448">
    <property type="entry name" value="REC"/>
    <property type="match status" value="1"/>
</dbReference>
<dbReference type="Proteomes" id="UP000484015">
    <property type="component" value="Unassembled WGS sequence"/>
</dbReference>
<dbReference type="Pfam" id="PF00072">
    <property type="entry name" value="Response_reg"/>
    <property type="match status" value="1"/>
</dbReference>
<protein>
    <submittedName>
        <fullName evidence="4">Response regulator</fullName>
    </submittedName>
</protein>
<sequence>MKVLIVDDEAHARTNLRLALQALPEWRLAAECASAAAARAWLASDDADIVLLDVQMPVESGLAFARELSRRETPPLVVFVTAHRGHALEAFDVHALDYIVKPVDEQRLQQALQRAATLLSQRAAYVKALNGFMSPPAGYWTELAVRSVGRIDRVCLSDVRWMETAGNYVELHLPQRTFLHRTTLSALERYLDPEQFIRIHRRILVRRSQMLALQQAQEGSHTLTLACGARLPVSETYVAAVKAALMGK</sequence>
<dbReference type="GO" id="GO:0003677">
    <property type="term" value="F:DNA binding"/>
    <property type="evidence" value="ECO:0007669"/>
    <property type="project" value="InterPro"/>
</dbReference>
<dbReference type="PROSITE" id="PS50930">
    <property type="entry name" value="HTH_LYTTR"/>
    <property type="match status" value="1"/>
</dbReference>
<feature type="modified residue" description="4-aspartylphosphate" evidence="1">
    <location>
        <position position="53"/>
    </location>
</feature>
<dbReference type="InterPro" id="IPR001789">
    <property type="entry name" value="Sig_transdc_resp-reg_receiver"/>
</dbReference>
<comment type="caution">
    <text evidence="4">The sequence shown here is derived from an EMBL/GenBank/DDBJ whole genome shotgun (WGS) entry which is preliminary data.</text>
</comment>
<organism evidence="4 5">
    <name type="scientific">Pseudoduganella ginsengisoli</name>
    <dbReference type="NCBI Taxonomy" id="1462440"/>
    <lineage>
        <taxon>Bacteria</taxon>
        <taxon>Pseudomonadati</taxon>
        <taxon>Pseudomonadota</taxon>
        <taxon>Betaproteobacteria</taxon>
        <taxon>Burkholderiales</taxon>
        <taxon>Oxalobacteraceae</taxon>
        <taxon>Telluria group</taxon>
        <taxon>Pseudoduganella</taxon>
    </lineage>
</organism>
<dbReference type="RefSeq" id="WP_155438087.1">
    <property type="nucleotide sequence ID" value="NZ_WNLA01000002.1"/>
</dbReference>
<dbReference type="PANTHER" id="PTHR37299:SF1">
    <property type="entry name" value="STAGE 0 SPORULATION PROTEIN A HOMOLOG"/>
    <property type="match status" value="1"/>
</dbReference>
<dbReference type="PROSITE" id="PS50110">
    <property type="entry name" value="RESPONSE_REGULATORY"/>
    <property type="match status" value="1"/>
</dbReference>